<dbReference type="EMBL" id="CP001854">
    <property type="protein sequence ID" value="ADB49652.1"/>
    <property type="molecule type" value="Genomic_DNA"/>
</dbReference>
<evidence type="ECO:0000313" key="2">
    <source>
        <dbReference type="EMBL" id="ADB49652.1"/>
    </source>
</evidence>
<dbReference type="KEGG" id="cwo:Cwoe_1223"/>
<dbReference type="AlphaFoldDB" id="D3FDS8"/>
<reference evidence="2 3" key="1">
    <citation type="journal article" date="2010" name="Stand. Genomic Sci.">
        <title>Complete genome sequence of Conexibacter woesei type strain (ID131577).</title>
        <authorList>
            <person name="Pukall R."/>
            <person name="Lapidus A."/>
            <person name="Glavina Del Rio T."/>
            <person name="Copeland A."/>
            <person name="Tice H."/>
            <person name="Cheng J.-F."/>
            <person name="Lucas S."/>
            <person name="Chen F."/>
            <person name="Nolan M."/>
            <person name="Bruce D."/>
            <person name="Goodwin L."/>
            <person name="Pitluck S."/>
            <person name="Mavromatis K."/>
            <person name="Ivanova N."/>
            <person name="Ovchinnikova G."/>
            <person name="Pati A."/>
            <person name="Chen A."/>
            <person name="Palaniappan K."/>
            <person name="Land M."/>
            <person name="Hauser L."/>
            <person name="Chang Y.-J."/>
            <person name="Jeffries C.D."/>
            <person name="Chain P."/>
            <person name="Meincke L."/>
            <person name="Sims D."/>
            <person name="Brettin T."/>
            <person name="Detter J.C."/>
            <person name="Rohde M."/>
            <person name="Goeker M."/>
            <person name="Bristow J."/>
            <person name="Eisen J.A."/>
            <person name="Markowitz V."/>
            <person name="Kyrpides N.C."/>
            <person name="Klenk H.-P."/>
            <person name="Hugenholtz P."/>
        </authorList>
    </citation>
    <scope>NUCLEOTIDE SEQUENCE [LARGE SCALE GENOMIC DNA]</scope>
    <source>
        <strain evidence="3">DSM 14684 / CIP 108061 / JCM 11494 / NBRC 100937 / ID131577</strain>
    </source>
</reference>
<accession>D3FDS8</accession>
<dbReference type="eggNOG" id="ENOG502Z87F">
    <property type="taxonomic scope" value="Bacteria"/>
</dbReference>
<dbReference type="STRING" id="469383.Cwoe_1223"/>
<sequence>MATQTTLIPTADPSDARLHMPEQTPSPEPHDDAVVNDPGTTPVIPVAGLAQHLLATILCFVQNGYAIEDDISGETIAGIEHYADLLDLDNPRPLSSVEQHALAQVSVELSTGAVAGLGGRSFDGIDAFGLLGVFEAFTPPRHHDLEAATRTLVERKRDDTAVSGGTGRATERAIKATGLIAQHVYDVHGRFPATVPAAYAGT</sequence>
<organism evidence="2 3">
    <name type="scientific">Conexibacter woesei (strain DSM 14684 / CCUG 47730 / CIP 108061 / JCM 11494 / NBRC 100937 / ID131577)</name>
    <dbReference type="NCBI Taxonomy" id="469383"/>
    <lineage>
        <taxon>Bacteria</taxon>
        <taxon>Bacillati</taxon>
        <taxon>Actinomycetota</taxon>
        <taxon>Thermoleophilia</taxon>
        <taxon>Solirubrobacterales</taxon>
        <taxon>Conexibacteraceae</taxon>
        <taxon>Conexibacter</taxon>
    </lineage>
</organism>
<feature type="region of interest" description="Disordered" evidence="1">
    <location>
        <begin position="1"/>
        <end position="39"/>
    </location>
</feature>
<gene>
    <name evidence="2" type="ordered locus">Cwoe_1223</name>
</gene>
<name>D3FDS8_CONWI</name>
<dbReference type="OrthoDB" id="5464610at2"/>
<evidence type="ECO:0000313" key="3">
    <source>
        <dbReference type="Proteomes" id="UP000008229"/>
    </source>
</evidence>
<evidence type="ECO:0000256" key="1">
    <source>
        <dbReference type="SAM" id="MobiDB-lite"/>
    </source>
</evidence>
<protein>
    <submittedName>
        <fullName evidence="2">Uncharacterized protein</fullName>
    </submittedName>
</protein>
<dbReference type="RefSeq" id="WP_012932703.1">
    <property type="nucleotide sequence ID" value="NC_013739.1"/>
</dbReference>
<proteinExistence type="predicted"/>
<dbReference type="HOGENOM" id="CLU_1352719_0_0_11"/>
<keyword evidence="3" id="KW-1185">Reference proteome</keyword>
<dbReference type="Proteomes" id="UP000008229">
    <property type="component" value="Chromosome"/>
</dbReference>
<reference evidence="3" key="2">
    <citation type="submission" date="2010-01" db="EMBL/GenBank/DDBJ databases">
        <title>The complete genome of Conexibacter woesei DSM 14684.</title>
        <authorList>
            <consortium name="US DOE Joint Genome Institute (JGI-PGF)"/>
            <person name="Lucas S."/>
            <person name="Copeland A."/>
            <person name="Lapidus A."/>
            <person name="Glavina del Rio T."/>
            <person name="Dalin E."/>
            <person name="Tice H."/>
            <person name="Bruce D."/>
            <person name="Goodwin L."/>
            <person name="Pitluck S."/>
            <person name="Kyrpides N."/>
            <person name="Mavromatis K."/>
            <person name="Ivanova N."/>
            <person name="Mikhailova N."/>
            <person name="Chertkov O."/>
            <person name="Brettin T."/>
            <person name="Detter J.C."/>
            <person name="Han C."/>
            <person name="Larimer F."/>
            <person name="Land M."/>
            <person name="Hauser L."/>
            <person name="Markowitz V."/>
            <person name="Cheng J.-F."/>
            <person name="Hugenholtz P."/>
            <person name="Woyke T."/>
            <person name="Wu D."/>
            <person name="Pukall R."/>
            <person name="Steenblock K."/>
            <person name="Schneider S."/>
            <person name="Klenk H.-P."/>
            <person name="Eisen J.A."/>
        </authorList>
    </citation>
    <scope>NUCLEOTIDE SEQUENCE [LARGE SCALE GENOMIC DNA]</scope>
    <source>
        <strain evidence="3">DSM 14684 / CIP 108061 / JCM 11494 / NBRC 100937 / ID131577</strain>
    </source>
</reference>